<dbReference type="EMBL" id="BAAACI010000008">
    <property type="protein sequence ID" value="GAA0777877.1"/>
    <property type="molecule type" value="Genomic_DNA"/>
</dbReference>
<protein>
    <submittedName>
        <fullName evidence="3">2-oxoacid:ferredoxin oxidoreductase subunit gamma</fullName>
    </submittedName>
</protein>
<feature type="domain" description="Pyruvate/ketoisovalerate oxidoreductase catalytic" evidence="2">
    <location>
        <begin position="12"/>
        <end position="169"/>
    </location>
</feature>
<evidence type="ECO:0000256" key="1">
    <source>
        <dbReference type="ARBA" id="ARBA00023002"/>
    </source>
</evidence>
<evidence type="ECO:0000259" key="2">
    <source>
        <dbReference type="Pfam" id="PF01558"/>
    </source>
</evidence>
<dbReference type="PANTHER" id="PTHR42730">
    <property type="entry name" value="2-OXOGLUTARATE SYNTHASE SUBUNIT KORC"/>
    <property type="match status" value="1"/>
</dbReference>
<dbReference type="Pfam" id="PF01558">
    <property type="entry name" value="POR"/>
    <property type="match status" value="1"/>
</dbReference>
<dbReference type="InterPro" id="IPR019752">
    <property type="entry name" value="Pyrv/ketoisovalerate_OxRed_cat"/>
</dbReference>
<dbReference type="PANTHER" id="PTHR42730:SF1">
    <property type="entry name" value="2-OXOGLUTARATE SYNTHASE SUBUNIT KORC"/>
    <property type="match status" value="1"/>
</dbReference>
<accession>A0ABP3WAC0</accession>
<dbReference type="SUPFAM" id="SSF53323">
    <property type="entry name" value="Pyruvate-ferredoxin oxidoreductase, PFOR, domain III"/>
    <property type="match status" value="1"/>
</dbReference>
<reference evidence="4" key="1">
    <citation type="journal article" date="2019" name="Int. J. Syst. Evol. Microbiol.">
        <title>The Global Catalogue of Microorganisms (GCM) 10K type strain sequencing project: providing services to taxonomists for standard genome sequencing and annotation.</title>
        <authorList>
            <consortium name="The Broad Institute Genomics Platform"/>
            <consortium name="The Broad Institute Genome Sequencing Center for Infectious Disease"/>
            <person name="Wu L."/>
            <person name="Ma J."/>
        </authorList>
    </citation>
    <scope>NUCLEOTIDE SEQUENCE [LARGE SCALE GENOMIC DNA]</scope>
    <source>
        <strain evidence="4">JCM 1417</strain>
    </source>
</reference>
<keyword evidence="1" id="KW-0560">Oxidoreductase</keyword>
<comment type="caution">
    <text evidence="3">The sequence shown here is derived from an EMBL/GenBank/DDBJ whole genome shotgun (WGS) entry which is preliminary data.</text>
</comment>
<keyword evidence="4" id="KW-1185">Reference proteome</keyword>
<evidence type="ECO:0000313" key="3">
    <source>
        <dbReference type="EMBL" id="GAA0777877.1"/>
    </source>
</evidence>
<organism evidence="3 4">
    <name type="scientific">Clostridium subterminale</name>
    <dbReference type="NCBI Taxonomy" id="1550"/>
    <lineage>
        <taxon>Bacteria</taxon>
        <taxon>Bacillati</taxon>
        <taxon>Bacillota</taxon>
        <taxon>Clostridia</taxon>
        <taxon>Eubacteriales</taxon>
        <taxon>Clostridiaceae</taxon>
        <taxon>Clostridium</taxon>
    </lineage>
</organism>
<sequence length="178" mass="19600">MSKKEIIFTGLGGQGIVKSGVILAEAAVLQGKHVIQTQNYGPESRGGCCRADIIISDEDICYPRVERVDVILALTQKGLDEFIGYSNDDTLIITDNSIDVVGKENIRKFDIFKYTEDVLKNPQAINILCLGILSALTNEINYENMKKAICDNVPKSTIERNLLAFDKGIGMVNSMNLN</sequence>
<proteinExistence type="predicted"/>
<dbReference type="InterPro" id="IPR052554">
    <property type="entry name" value="2-oxoglutarate_synth_KorC"/>
</dbReference>
<dbReference type="Proteomes" id="UP001501047">
    <property type="component" value="Unassembled WGS sequence"/>
</dbReference>
<dbReference type="InterPro" id="IPR002869">
    <property type="entry name" value="Pyrv_flavodox_OxRed_cen"/>
</dbReference>
<dbReference type="RefSeq" id="WP_343827704.1">
    <property type="nucleotide sequence ID" value="NZ_BAAACI010000008.1"/>
</dbReference>
<gene>
    <name evidence="3" type="ORF">GCM10008908_33790</name>
</gene>
<dbReference type="Gene3D" id="3.40.920.10">
    <property type="entry name" value="Pyruvate-ferredoxin oxidoreductase, PFOR, domain III"/>
    <property type="match status" value="1"/>
</dbReference>
<evidence type="ECO:0000313" key="4">
    <source>
        <dbReference type="Proteomes" id="UP001501047"/>
    </source>
</evidence>
<name>A0ABP3WAC0_CLOSU</name>